<name>A0A0C2T9Q7_AMAMK</name>
<dbReference type="HOGENOM" id="CLU_063497_0_0_1"/>
<evidence type="ECO:0000313" key="3">
    <source>
        <dbReference type="Proteomes" id="UP000054549"/>
    </source>
</evidence>
<keyword evidence="3" id="KW-1185">Reference proteome</keyword>
<reference evidence="2 3" key="1">
    <citation type="submission" date="2014-04" db="EMBL/GenBank/DDBJ databases">
        <title>Evolutionary Origins and Diversification of the Mycorrhizal Mutualists.</title>
        <authorList>
            <consortium name="DOE Joint Genome Institute"/>
            <consortium name="Mycorrhizal Genomics Consortium"/>
            <person name="Kohler A."/>
            <person name="Kuo A."/>
            <person name="Nagy L.G."/>
            <person name="Floudas D."/>
            <person name="Copeland A."/>
            <person name="Barry K.W."/>
            <person name="Cichocki N."/>
            <person name="Veneault-Fourrey C."/>
            <person name="LaButti K."/>
            <person name="Lindquist E.A."/>
            <person name="Lipzen A."/>
            <person name="Lundell T."/>
            <person name="Morin E."/>
            <person name="Murat C."/>
            <person name="Riley R."/>
            <person name="Ohm R."/>
            <person name="Sun H."/>
            <person name="Tunlid A."/>
            <person name="Henrissat B."/>
            <person name="Grigoriev I.V."/>
            <person name="Hibbett D.S."/>
            <person name="Martin F."/>
        </authorList>
    </citation>
    <scope>NUCLEOTIDE SEQUENCE [LARGE SCALE GENOMIC DNA]</scope>
    <source>
        <strain evidence="2 3">Koide BX008</strain>
    </source>
</reference>
<sequence>MSTETQTTTQQHPSVPELTILSRMVSIPLISSSLETINDALSSNAFTRQPYTTAKGLSTTAYRYTEPLQIRLAPLIERADGFANKAVDVVESRYPYPFKAKPEEVVSLVRERRQSAFDVANKAIDEKIKSPAYNMAQGIDQQFAPIVDYFEVAVGRLNSSEVGSPQPRQEGKFQYQRALALSKSLKEHIFEYSQDQLKQLQAQNVIVQRAMETAQAITQLASSSINSAQKRVHELSDTMLQELHKLQSSTASLSASLQSTATTLNDSASHIQHAYHDISSRLSSTASEFSTIIIDKNLPLPEKASRLGKEVQEQISPLLETIRKSLNEVLPRGKEQAPNVPQSVANGSGSSSNGHLEEK</sequence>
<evidence type="ECO:0000313" key="2">
    <source>
        <dbReference type="EMBL" id="KIL63409.1"/>
    </source>
</evidence>
<dbReference type="OrthoDB" id="376826at2759"/>
<dbReference type="STRING" id="946122.A0A0C2T9Q7"/>
<proteinExistence type="predicted"/>
<feature type="compositionally biased region" description="Low complexity" evidence="1">
    <location>
        <begin position="346"/>
        <end position="359"/>
    </location>
</feature>
<dbReference type="AlphaFoldDB" id="A0A0C2T9Q7"/>
<dbReference type="InParanoid" id="A0A0C2T9Q7"/>
<dbReference type="EMBL" id="KN818259">
    <property type="protein sequence ID" value="KIL63409.1"/>
    <property type="molecule type" value="Genomic_DNA"/>
</dbReference>
<gene>
    <name evidence="2" type="ORF">M378DRAFT_127665</name>
</gene>
<protein>
    <recommendedName>
        <fullName evidence="4">Lipid droplet-associated perilipin protein</fullName>
    </recommendedName>
</protein>
<evidence type="ECO:0008006" key="4">
    <source>
        <dbReference type="Google" id="ProtNLM"/>
    </source>
</evidence>
<evidence type="ECO:0000256" key="1">
    <source>
        <dbReference type="SAM" id="MobiDB-lite"/>
    </source>
</evidence>
<accession>A0A0C2T9Q7</accession>
<organism evidence="2 3">
    <name type="scientific">Amanita muscaria (strain Koide BX008)</name>
    <dbReference type="NCBI Taxonomy" id="946122"/>
    <lineage>
        <taxon>Eukaryota</taxon>
        <taxon>Fungi</taxon>
        <taxon>Dikarya</taxon>
        <taxon>Basidiomycota</taxon>
        <taxon>Agaricomycotina</taxon>
        <taxon>Agaricomycetes</taxon>
        <taxon>Agaricomycetidae</taxon>
        <taxon>Agaricales</taxon>
        <taxon>Pluteineae</taxon>
        <taxon>Amanitaceae</taxon>
        <taxon>Amanita</taxon>
    </lineage>
</organism>
<feature type="region of interest" description="Disordered" evidence="1">
    <location>
        <begin position="327"/>
        <end position="359"/>
    </location>
</feature>
<dbReference type="Proteomes" id="UP000054549">
    <property type="component" value="Unassembled WGS sequence"/>
</dbReference>